<protein>
    <recommendedName>
        <fullName evidence="14">Histone-lysine N-methyltransferase</fullName>
    </recommendedName>
</protein>
<reference evidence="13" key="1">
    <citation type="submission" date="2012-12" db="EMBL/GenBank/DDBJ databases">
        <authorList>
            <person name="Hellsten U."/>
            <person name="Grimwood J."/>
            <person name="Chapman J.A."/>
            <person name="Shapiro H."/>
            <person name="Aerts A."/>
            <person name="Otillar R.P."/>
            <person name="Terry A.Y."/>
            <person name="Boore J.L."/>
            <person name="Simakov O."/>
            <person name="Marletaz F."/>
            <person name="Cho S.-J."/>
            <person name="Edsinger-Gonzales E."/>
            <person name="Havlak P."/>
            <person name="Kuo D.-H."/>
            <person name="Larsson T."/>
            <person name="Lv J."/>
            <person name="Arendt D."/>
            <person name="Savage R."/>
            <person name="Osoegawa K."/>
            <person name="de Jong P."/>
            <person name="Lindberg D.R."/>
            <person name="Seaver E.C."/>
            <person name="Weisblat D.A."/>
            <person name="Putnam N.H."/>
            <person name="Grigoriev I.V."/>
            <person name="Rokhsar D.S."/>
        </authorList>
    </citation>
    <scope>NUCLEOTIDE SEQUENCE</scope>
    <source>
        <strain evidence="13">I ESC-2004</strain>
    </source>
</reference>
<dbReference type="Pfam" id="PF17907">
    <property type="entry name" value="AWS"/>
    <property type="match status" value="1"/>
</dbReference>
<feature type="non-terminal residue" evidence="11">
    <location>
        <position position="282"/>
    </location>
</feature>
<evidence type="ECO:0000256" key="1">
    <source>
        <dbReference type="ARBA" id="ARBA00004123"/>
    </source>
</evidence>
<dbReference type="Proteomes" id="UP000014760">
    <property type="component" value="Unassembled WGS sequence"/>
</dbReference>
<keyword evidence="7" id="KW-0539">Nucleus</keyword>
<evidence type="ECO:0008006" key="14">
    <source>
        <dbReference type="Google" id="ProtNLM"/>
    </source>
</evidence>
<evidence type="ECO:0000256" key="4">
    <source>
        <dbReference type="ARBA" id="ARBA00022603"/>
    </source>
</evidence>
<dbReference type="OrthoDB" id="422362at2759"/>
<evidence type="ECO:0000259" key="10">
    <source>
        <dbReference type="PROSITE" id="PS51215"/>
    </source>
</evidence>
<feature type="domain" description="AWS" evidence="10">
    <location>
        <begin position="1"/>
        <end position="52"/>
    </location>
</feature>
<feature type="domain" description="Post-SET" evidence="9">
    <location>
        <begin position="178"/>
        <end position="194"/>
    </location>
</feature>
<evidence type="ECO:0000313" key="13">
    <source>
        <dbReference type="Proteomes" id="UP000014760"/>
    </source>
</evidence>
<evidence type="ECO:0000256" key="3">
    <source>
        <dbReference type="ARBA" id="ARBA00022454"/>
    </source>
</evidence>
<dbReference type="GO" id="GO:0010468">
    <property type="term" value="P:regulation of gene expression"/>
    <property type="evidence" value="ECO:0007669"/>
    <property type="project" value="TreeGrafter"/>
</dbReference>
<evidence type="ECO:0000256" key="7">
    <source>
        <dbReference type="ARBA" id="ARBA00023242"/>
    </source>
</evidence>
<feature type="domain" description="SET" evidence="8">
    <location>
        <begin position="54"/>
        <end position="171"/>
    </location>
</feature>
<keyword evidence="4" id="KW-0489">Methyltransferase</keyword>
<evidence type="ECO:0000313" key="11">
    <source>
        <dbReference type="EMBL" id="ELU11300.1"/>
    </source>
</evidence>
<evidence type="ECO:0000256" key="5">
    <source>
        <dbReference type="ARBA" id="ARBA00022679"/>
    </source>
</evidence>
<organism evidence="11">
    <name type="scientific">Capitella teleta</name>
    <name type="common">Polychaete worm</name>
    <dbReference type="NCBI Taxonomy" id="283909"/>
    <lineage>
        <taxon>Eukaryota</taxon>
        <taxon>Metazoa</taxon>
        <taxon>Spiralia</taxon>
        <taxon>Lophotrochozoa</taxon>
        <taxon>Annelida</taxon>
        <taxon>Polychaeta</taxon>
        <taxon>Sedentaria</taxon>
        <taxon>Scolecida</taxon>
        <taxon>Capitellidae</taxon>
        <taxon>Capitella</taxon>
    </lineage>
</organism>
<sequence length="282" mass="32245">MVCDCSPPSQEDISMGLAFCGEDCLNRMLMIECGSRCPCGDMCTNKRFQRRHYAKTEPFRAEVKGWGLRATSDLSSGVFVMEYVGEVLDYPNFRLRCKQYAEDNHTHHYFMALNGDEIIDATQKGNTSRFINHSCDPNCETQKWTVNGQLRVGFFTLRSIPAGTELTFDYQFEQYGSEIQRCFCGADSCRGIIGTVKEGHAKEVQEAEEEEEVDIAPKKSKKLFDDHMLKEEIEKLESNNGLRRKDHVLELARLMVRAESSQDRRSLLHILQVTKEAACLRL</sequence>
<dbReference type="CDD" id="cd19172">
    <property type="entry name" value="SET_SETD2"/>
    <property type="match status" value="1"/>
</dbReference>
<dbReference type="GO" id="GO:0005694">
    <property type="term" value="C:chromosome"/>
    <property type="evidence" value="ECO:0007669"/>
    <property type="project" value="UniProtKB-SubCell"/>
</dbReference>
<dbReference type="InterPro" id="IPR046341">
    <property type="entry name" value="SET_dom_sf"/>
</dbReference>
<evidence type="ECO:0000259" key="9">
    <source>
        <dbReference type="PROSITE" id="PS50868"/>
    </source>
</evidence>
<reference evidence="11 13" key="2">
    <citation type="journal article" date="2013" name="Nature">
        <title>Insights into bilaterian evolution from three spiralian genomes.</title>
        <authorList>
            <person name="Simakov O."/>
            <person name="Marletaz F."/>
            <person name="Cho S.J."/>
            <person name="Edsinger-Gonzales E."/>
            <person name="Havlak P."/>
            <person name="Hellsten U."/>
            <person name="Kuo D.H."/>
            <person name="Larsson T."/>
            <person name="Lv J."/>
            <person name="Arendt D."/>
            <person name="Savage R."/>
            <person name="Osoegawa K."/>
            <person name="de Jong P."/>
            <person name="Grimwood J."/>
            <person name="Chapman J.A."/>
            <person name="Shapiro H."/>
            <person name="Aerts A."/>
            <person name="Otillar R.P."/>
            <person name="Terry A.Y."/>
            <person name="Boore J.L."/>
            <person name="Grigoriev I.V."/>
            <person name="Lindberg D.R."/>
            <person name="Seaver E.C."/>
            <person name="Weisblat D.A."/>
            <person name="Putnam N.H."/>
            <person name="Rokhsar D.S."/>
        </authorList>
    </citation>
    <scope>NUCLEOTIDE SEQUENCE</scope>
    <source>
        <strain evidence="11 13">I ESC-2004</strain>
    </source>
</reference>
<keyword evidence="3" id="KW-0158">Chromosome</keyword>
<dbReference type="GO" id="GO:0032259">
    <property type="term" value="P:methylation"/>
    <property type="evidence" value="ECO:0007669"/>
    <property type="project" value="UniProtKB-KW"/>
</dbReference>
<dbReference type="EMBL" id="AMQN01005791">
    <property type="status" value="NOT_ANNOTATED_CDS"/>
    <property type="molecule type" value="Genomic_DNA"/>
</dbReference>
<dbReference type="STRING" id="283909.R7V6C0"/>
<dbReference type="SMART" id="SM00317">
    <property type="entry name" value="SET"/>
    <property type="match status" value="1"/>
</dbReference>
<keyword evidence="13" id="KW-1185">Reference proteome</keyword>
<gene>
    <name evidence="11" type="ORF">CAPTEDRAFT_160470</name>
</gene>
<dbReference type="PROSITE" id="PS51215">
    <property type="entry name" value="AWS"/>
    <property type="match status" value="1"/>
</dbReference>
<evidence type="ECO:0000313" key="12">
    <source>
        <dbReference type="EnsemblMetazoa" id="CapteP160470"/>
    </source>
</evidence>
<dbReference type="PANTHER" id="PTHR46711:SF1">
    <property type="entry name" value="HISTONE-LYSINE N-METHYLTRANSFERASE SETD2"/>
    <property type="match status" value="1"/>
</dbReference>
<keyword evidence="6" id="KW-0949">S-adenosyl-L-methionine</keyword>
<evidence type="ECO:0000256" key="2">
    <source>
        <dbReference type="ARBA" id="ARBA00004286"/>
    </source>
</evidence>
<evidence type="ECO:0000259" key="8">
    <source>
        <dbReference type="PROSITE" id="PS50280"/>
    </source>
</evidence>
<dbReference type="InterPro" id="IPR003616">
    <property type="entry name" value="Post-SET_dom"/>
</dbReference>
<dbReference type="SUPFAM" id="SSF82199">
    <property type="entry name" value="SET domain"/>
    <property type="match status" value="1"/>
</dbReference>
<dbReference type="InterPro" id="IPR044437">
    <property type="entry name" value="SETD2/Set2_SET"/>
</dbReference>
<dbReference type="SMART" id="SM00570">
    <property type="entry name" value="AWS"/>
    <property type="match status" value="1"/>
</dbReference>
<accession>R7V6C0</accession>
<dbReference type="PROSITE" id="PS50868">
    <property type="entry name" value="POST_SET"/>
    <property type="match status" value="1"/>
</dbReference>
<dbReference type="EnsemblMetazoa" id="CapteT160470">
    <property type="protein sequence ID" value="CapteP160470"/>
    <property type="gene ID" value="CapteG160470"/>
</dbReference>
<proteinExistence type="predicted"/>
<reference evidence="12" key="3">
    <citation type="submission" date="2015-06" db="UniProtKB">
        <authorList>
            <consortium name="EnsemblMetazoa"/>
        </authorList>
    </citation>
    <scope>IDENTIFICATION</scope>
</reference>
<dbReference type="PROSITE" id="PS50280">
    <property type="entry name" value="SET"/>
    <property type="match status" value="1"/>
</dbReference>
<evidence type="ECO:0000256" key="6">
    <source>
        <dbReference type="ARBA" id="ARBA00022691"/>
    </source>
</evidence>
<dbReference type="InterPro" id="IPR042294">
    <property type="entry name" value="SETD2_animal"/>
</dbReference>
<dbReference type="PANTHER" id="PTHR46711">
    <property type="entry name" value="HISTONE-LYSINE N-METHYLTRANSFERASE SETD2"/>
    <property type="match status" value="1"/>
</dbReference>
<name>R7V6C0_CAPTE</name>
<dbReference type="EMBL" id="KB296812">
    <property type="protein sequence ID" value="ELU11300.1"/>
    <property type="molecule type" value="Genomic_DNA"/>
</dbReference>
<dbReference type="OMA" id="MELTINY"/>
<dbReference type="Pfam" id="PF00856">
    <property type="entry name" value="SET"/>
    <property type="match status" value="1"/>
</dbReference>
<dbReference type="InterPro" id="IPR001214">
    <property type="entry name" value="SET_dom"/>
</dbReference>
<keyword evidence="5" id="KW-0808">Transferase</keyword>
<dbReference type="InterPro" id="IPR006560">
    <property type="entry name" value="AWS_dom"/>
</dbReference>
<dbReference type="Gene3D" id="2.170.270.10">
    <property type="entry name" value="SET domain"/>
    <property type="match status" value="1"/>
</dbReference>
<dbReference type="HOGENOM" id="CLU_020840_5_0_1"/>
<dbReference type="AlphaFoldDB" id="R7V6C0"/>
<dbReference type="GO" id="GO:0005634">
    <property type="term" value="C:nucleus"/>
    <property type="evidence" value="ECO:0007669"/>
    <property type="project" value="UniProtKB-SubCell"/>
</dbReference>
<dbReference type="GO" id="GO:0046975">
    <property type="term" value="F:histone H3K36 methyltransferase activity"/>
    <property type="evidence" value="ECO:0007669"/>
    <property type="project" value="InterPro"/>
</dbReference>
<comment type="subcellular location">
    <subcellularLocation>
        <location evidence="2">Chromosome</location>
    </subcellularLocation>
    <subcellularLocation>
        <location evidence="1">Nucleus</location>
    </subcellularLocation>
</comment>